<dbReference type="Proteomes" id="UP001217089">
    <property type="component" value="Unassembled WGS sequence"/>
</dbReference>
<proteinExistence type="predicted"/>
<organism evidence="2 3">
    <name type="scientific">Tegillarca granosa</name>
    <name type="common">Malaysian cockle</name>
    <name type="synonym">Anadara granosa</name>
    <dbReference type="NCBI Taxonomy" id="220873"/>
    <lineage>
        <taxon>Eukaryota</taxon>
        <taxon>Metazoa</taxon>
        <taxon>Spiralia</taxon>
        <taxon>Lophotrochozoa</taxon>
        <taxon>Mollusca</taxon>
        <taxon>Bivalvia</taxon>
        <taxon>Autobranchia</taxon>
        <taxon>Pteriomorphia</taxon>
        <taxon>Arcoida</taxon>
        <taxon>Arcoidea</taxon>
        <taxon>Arcidae</taxon>
        <taxon>Tegillarca</taxon>
    </lineage>
</organism>
<protein>
    <submittedName>
        <fullName evidence="2">Uncharacterized protein</fullName>
    </submittedName>
</protein>
<reference evidence="2 3" key="1">
    <citation type="submission" date="2022-12" db="EMBL/GenBank/DDBJ databases">
        <title>Chromosome-level genome of Tegillarca granosa.</title>
        <authorList>
            <person name="Kim J."/>
        </authorList>
    </citation>
    <scope>NUCLEOTIDE SEQUENCE [LARGE SCALE GENOMIC DNA]</scope>
    <source>
        <strain evidence="2">Teg-2019</strain>
        <tissue evidence="2">Adductor muscle</tissue>
    </source>
</reference>
<feature type="region of interest" description="Disordered" evidence="1">
    <location>
        <begin position="97"/>
        <end position="127"/>
    </location>
</feature>
<gene>
    <name evidence="2" type="ORF">KUTeg_021612</name>
</gene>
<evidence type="ECO:0000313" key="3">
    <source>
        <dbReference type="Proteomes" id="UP001217089"/>
    </source>
</evidence>
<name>A0ABQ9E3T9_TEGGR</name>
<dbReference type="InterPro" id="IPR033374">
    <property type="entry name" value="NSMF"/>
</dbReference>
<accession>A0ABQ9E3T9</accession>
<feature type="compositionally biased region" description="Polar residues" evidence="1">
    <location>
        <begin position="106"/>
        <end position="117"/>
    </location>
</feature>
<feature type="compositionally biased region" description="Basic and acidic residues" evidence="1">
    <location>
        <begin position="118"/>
        <end position="127"/>
    </location>
</feature>
<keyword evidence="3" id="KW-1185">Reference proteome</keyword>
<evidence type="ECO:0000256" key="1">
    <source>
        <dbReference type="SAM" id="MobiDB-lite"/>
    </source>
</evidence>
<sequence>MKSGCKQYKCRFKYRCLREFHMQIVKSIATYLHVPLDLNIRLEMSQKRCDEKRKQSNKLTLPSISPDTNNTSCLGCLETTSGCDICHNVDARRQSRHLRTRPWQERPQSPINDTDMTSQREEKESHKSTDVVTLYQTEIEKARWLSEQQLEKALVGTFFEPPRLVLVSSKIPKCQYIPKVLLEGENVLYIVYDFDTWSFIDITDAIQKKLESIKSGCKAKSICLLCQRLTYT</sequence>
<comment type="caution">
    <text evidence="2">The sequence shown here is derived from an EMBL/GenBank/DDBJ whole genome shotgun (WGS) entry which is preliminary data.</text>
</comment>
<evidence type="ECO:0000313" key="2">
    <source>
        <dbReference type="EMBL" id="KAJ8300093.1"/>
    </source>
</evidence>
<dbReference type="PANTHER" id="PTHR32061">
    <property type="entry name" value="NMDA RECEPTOR SYNAPTONUCLEAR SIGNALING AND NEURONAL MIGRATION FACTOR"/>
    <property type="match status" value="1"/>
</dbReference>
<dbReference type="EMBL" id="JARBDR010000919">
    <property type="protein sequence ID" value="KAJ8300093.1"/>
    <property type="molecule type" value="Genomic_DNA"/>
</dbReference>